<evidence type="ECO:0000313" key="4">
    <source>
        <dbReference type="Proteomes" id="UP000199531"/>
    </source>
</evidence>
<feature type="region of interest" description="Disordered" evidence="1">
    <location>
        <begin position="274"/>
        <end position="319"/>
    </location>
</feature>
<dbReference type="Proteomes" id="UP000199531">
    <property type="component" value="Unassembled WGS sequence"/>
</dbReference>
<accession>A0A1H8IF03</accession>
<keyword evidence="2" id="KW-0732">Signal</keyword>
<evidence type="ECO:0000256" key="1">
    <source>
        <dbReference type="SAM" id="MobiDB-lite"/>
    </source>
</evidence>
<protein>
    <recommendedName>
        <fullName evidence="5">Sel1 repeat-containing protein</fullName>
    </recommendedName>
</protein>
<dbReference type="STRING" id="1121117.SAMN02745977_01730"/>
<evidence type="ECO:0008006" key="5">
    <source>
        <dbReference type="Google" id="ProtNLM"/>
    </source>
</evidence>
<evidence type="ECO:0000256" key="2">
    <source>
        <dbReference type="SAM" id="SignalP"/>
    </source>
</evidence>
<dbReference type="OrthoDB" id="8791712at2"/>
<dbReference type="InterPro" id="IPR011990">
    <property type="entry name" value="TPR-like_helical_dom_sf"/>
</dbReference>
<dbReference type="SUPFAM" id="SSF81901">
    <property type="entry name" value="HCP-like"/>
    <property type="match status" value="1"/>
</dbReference>
<reference evidence="3 4" key="1">
    <citation type="submission" date="2016-10" db="EMBL/GenBank/DDBJ databases">
        <authorList>
            <person name="de Groot N.N."/>
        </authorList>
    </citation>
    <scope>NUCLEOTIDE SEQUENCE [LARGE SCALE GENOMIC DNA]</scope>
    <source>
        <strain evidence="3 4">DSM 15123</strain>
    </source>
</reference>
<feature type="signal peptide" evidence="2">
    <location>
        <begin position="1"/>
        <end position="21"/>
    </location>
</feature>
<dbReference type="EMBL" id="FOCW01000004">
    <property type="protein sequence ID" value="SEN66647.1"/>
    <property type="molecule type" value="Genomic_DNA"/>
</dbReference>
<sequence length="319" mass="32057">MSARSLLLGAGVLLLAGQALAQLPPPGTGSVLPKPVPADGSAGVRYLEACEQAAQQGLPPPPGCANGIYRPDEIEQLKRDALRTRNAQLMTMVGDAYQQPRGGLGDMSQAYRWYVLAAVRGDPQAMVRLSDMYRSGQGAPQDKVKALGYARLSQKMAPPGSTEARRASQSVRQLSSSMAGHELAMAERFAGELEQQLGGRGGAPVPLAPARAMVPGQGSAAGGMGAMPAPGTGIPGLGGAALPFAGVPVPSVPAAAVPGLPGTQGMHTVVIHEPAPEPAAPPTPDASPAPEPVAAEADASAAPADPDPASVPAADATPP</sequence>
<dbReference type="SMART" id="SM00671">
    <property type="entry name" value="SEL1"/>
    <property type="match status" value="2"/>
</dbReference>
<dbReference type="Gene3D" id="1.25.40.10">
    <property type="entry name" value="Tetratricopeptide repeat domain"/>
    <property type="match status" value="1"/>
</dbReference>
<feature type="chain" id="PRO_5011457482" description="Sel1 repeat-containing protein" evidence="2">
    <location>
        <begin position="22"/>
        <end position="319"/>
    </location>
</feature>
<proteinExistence type="predicted"/>
<name>A0A1H8IF03_9BURK</name>
<dbReference type="RefSeq" id="WP_091816697.1">
    <property type="nucleotide sequence ID" value="NZ_FOCW01000004.1"/>
</dbReference>
<evidence type="ECO:0000313" key="3">
    <source>
        <dbReference type="EMBL" id="SEN66647.1"/>
    </source>
</evidence>
<dbReference type="InterPro" id="IPR006597">
    <property type="entry name" value="Sel1-like"/>
</dbReference>
<keyword evidence="4" id="KW-1185">Reference proteome</keyword>
<feature type="compositionally biased region" description="Low complexity" evidence="1">
    <location>
        <begin position="292"/>
        <end position="319"/>
    </location>
</feature>
<organism evidence="3 4">
    <name type="scientific">Brachymonas denitrificans DSM 15123</name>
    <dbReference type="NCBI Taxonomy" id="1121117"/>
    <lineage>
        <taxon>Bacteria</taxon>
        <taxon>Pseudomonadati</taxon>
        <taxon>Pseudomonadota</taxon>
        <taxon>Betaproteobacteria</taxon>
        <taxon>Burkholderiales</taxon>
        <taxon>Comamonadaceae</taxon>
        <taxon>Brachymonas</taxon>
    </lineage>
</organism>
<dbReference type="AlphaFoldDB" id="A0A1H8IF03"/>
<gene>
    <name evidence="3" type="ORF">SAMN02745977_01730</name>
</gene>
<feature type="compositionally biased region" description="Pro residues" evidence="1">
    <location>
        <begin position="276"/>
        <end position="291"/>
    </location>
</feature>